<dbReference type="InterPro" id="IPR003593">
    <property type="entry name" value="AAA+_ATPase"/>
</dbReference>
<evidence type="ECO:0000256" key="4">
    <source>
        <dbReference type="ARBA" id="ARBA00022840"/>
    </source>
</evidence>
<dbReference type="RefSeq" id="WP_155934389.1">
    <property type="nucleotide sequence ID" value="NZ_WODC01000005.1"/>
</dbReference>
<name>A0A7K1KP33_9BACT</name>
<comment type="caution">
    <text evidence="7">The sequence shown here is derived from an EMBL/GenBank/DDBJ whole genome shotgun (WGS) entry which is preliminary data.</text>
</comment>
<evidence type="ECO:0000256" key="3">
    <source>
        <dbReference type="ARBA" id="ARBA00022741"/>
    </source>
</evidence>
<dbReference type="InterPro" id="IPR017871">
    <property type="entry name" value="ABC_transporter-like_CS"/>
</dbReference>
<dbReference type="SMART" id="SM00382">
    <property type="entry name" value="AAA"/>
    <property type="match status" value="1"/>
</dbReference>
<sequence length="245" mass="26995">MNTPLLEVENLHVKYGNIEALHGISFTVGEGEIVTLIGANGAGKSTTLMAVAQLPPPEAPKITGGDIRFRGKSILGMSPDRVVADLHLALVPEGRHIFGNLTVEENLKLATYARKDGVNELDRDYKRVYQLFPRLNERRKQRSESLSGGEQQMLAVGRALMSGCRFIMLDEPSMGLAPLLMYDMFRTLKELNEEGMTILLIEQNANLALKFAHRGYVIDTGEIVAQGPCKTLMENPEVKKAYLGG</sequence>
<keyword evidence="3" id="KW-0547">Nucleotide-binding</keyword>
<dbReference type="InterPro" id="IPR052156">
    <property type="entry name" value="BCAA_Transport_ATP-bd_LivF"/>
</dbReference>
<dbReference type="InterPro" id="IPR003439">
    <property type="entry name" value="ABC_transporter-like_ATP-bd"/>
</dbReference>
<dbReference type="GO" id="GO:0015658">
    <property type="term" value="F:branched-chain amino acid transmembrane transporter activity"/>
    <property type="evidence" value="ECO:0007669"/>
    <property type="project" value="TreeGrafter"/>
</dbReference>
<dbReference type="PROSITE" id="PS50893">
    <property type="entry name" value="ABC_TRANSPORTER_2"/>
    <property type="match status" value="1"/>
</dbReference>
<dbReference type="SUPFAM" id="SSF52540">
    <property type="entry name" value="P-loop containing nucleoside triphosphate hydrolases"/>
    <property type="match status" value="1"/>
</dbReference>
<reference evidence="7 8" key="1">
    <citation type="submission" date="2019-11" db="EMBL/GenBank/DDBJ databases">
        <title>Pseudodesulfovibrio alkaliphilus, sp. nov., an alkaliphilic sulfate-reducing bacteria from mud volcano of Taman peninsula, Russia.</title>
        <authorList>
            <person name="Frolova A."/>
            <person name="Merkel A.Y."/>
            <person name="Slobodkin A.I."/>
        </authorList>
    </citation>
    <scope>NUCLEOTIDE SEQUENCE [LARGE SCALE GENOMIC DNA]</scope>
    <source>
        <strain evidence="7 8">F-1</strain>
    </source>
</reference>
<gene>
    <name evidence="7" type="ORF">GKC30_09350</name>
</gene>
<keyword evidence="2" id="KW-0813">Transport</keyword>
<dbReference type="GO" id="GO:0015807">
    <property type="term" value="P:L-amino acid transport"/>
    <property type="evidence" value="ECO:0007669"/>
    <property type="project" value="TreeGrafter"/>
</dbReference>
<feature type="domain" description="ABC transporter" evidence="6">
    <location>
        <begin position="6"/>
        <end position="245"/>
    </location>
</feature>
<evidence type="ECO:0000259" key="6">
    <source>
        <dbReference type="PROSITE" id="PS50893"/>
    </source>
</evidence>
<dbReference type="PANTHER" id="PTHR43820">
    <property type="entry name" value="HIGH-AFFINITY BRANCHED-CHAIN AMINO ACID TRANSPORT ATP-BINDING PROTEIN LIVF"/>
    <property type="match status" value="1"/>
</dbReference>
<dbReference type="GO" id="GO:0016887">
    <property type="term" value="F:ATP hydrolysis activity"/>
    <property type="evidence" value="ECO:0007669"/>
    <property type="project" value="InterPro"/>
</dbReference>
<dbReference type="CDD" id="cd03224">
    <property type="entry name" value="ABC_TM1139_LivF_branched"/>
    <property type="match status" value="1"/>
</dbReference>
<evidence type="ECO:0000256" key="1">
    <source>
        <dbReference type="ARBA" id="ARBA00005417"/>
    </source>
</evidence>
<dbReference type="PROSITE" id="PS00211">
    <property type="entry name" value="ABC_TRANSPORTER_1"/>
    <property type="match status" value="1"/>
</dbReference>
<dbReference type="InterPro" id="IPR027417">
    <property type="entry name" value="P-loop_NTPase"/>
</dbReference>
<keyword evidence="5" id="KW-0029">Amino-acid transport</keyword>
<dbReference type="PANTHER" id="PTHR43820:SF4">
    <property type="entry name" value="HIGH-AFFINITY BRANCHED-CHAIN AMINO ACID TRANSPORT ATP-BINDING PROTEIN LIVF"/>
    <property type="match status" value="1"/>
</dbReference>
<dbReference type="Proteomes" id="UP000461162">
    <property type="component" value="Unassembled WGS sequence"/>
</dbReference>
<organism evidence="7 8">
    <name type="scientific">Pseudodesulfovibrio alkaliphilus</name>
    <dbReference type="NCBI Taxonomy" id="2661613"/>
    <lineage>
        <taxon>Bacteria</taxon>
        <taxon>Pseudomonadati</taxon>
        <taxon>Thermodesulfobacteriota</taxon>
        <taxon>Desulfovibrionia</taxon>
        <taxon>Desulfovibrionales</taxon>
        <taxon>Desulfovibrionaceae</taxon>
    </lineage>
</organism>
<evidence type="ECO:0000256" key="5">
    <source>
        <dbReference type="ARBA" id="ARBA00022970"/>
    </source>
</evidence>
<dbReference type="AlphaFoldDB" id="A0A7K1KP33"/>
<dbReference type="Pfam" id="PF00005">
    <property type="entry name" value="ABC_tran"/>
    <property type="match status" value="1"/>
</dbReference>
<protein>
    <submittedName>
        <fullName evidence="7">ATP-binding cassette domain-containing protein</fullName>
    </submittedName>
</protein>
<dbReference type="GO" id="GO:0005524">
    <property type="term" value="F:ATP binding"/>
    <property type="evidence" value="ECO:0007669"/>
    <property type="project" value="UniProtKB-KW"/>
</dbReference>
<comment type="similarity">
    <text evidence="1">Belongs to the ABC transporter superfamily.</text>
</comment>
<dbReference type="EMBL" id="WODC01000005">
    <property type="protein sequence ID" value="MUM77839.1"/>
    <property type="molecule type" value="Genomic_DNA"/>
</dbReference>
<keyword evidence="8" id="KW-1185">Reference proteome</keyword>
<keyword evidence="4 7" id="KW-0067">ATP-binding</keyword>
<evidence type="ECO:0000313" key="8">
    <source>
        <dbReference type="Proteomes" id="UP000461162"/>
    </source>
</evidence>
<proteinExistence type="inferred from homology"/>
<dbReference type="Gene3D" id="3.40.50.300">
    <property type="entry name" value="P-loop containing nucleotide triphosphate hydrolases"/>
    <property type="match status" value="1"/>
</dbReference>
<accession>A0A7K1KP33</accession>
<evidence type="ECO:0000256" key="2">
    <source>
        <dbReference type="ARBA" id="ARBA00022448"/>
    </source>
</evidence>
<evidence type="ECO:0000313" key="7">
    <source>
        <dbReference type="EMBL" id="MUM77839.1"/>
    </source>
</evidence>